<evidence type="ECO:0000313" key="9">
    <source>
        <dbReference type="Proteomes" id="UP001168338"/>
    </source>
</evidence>
<evidence type="ECO:0000259" key="7">
    <source>
        <dbReference type="PROSITE" id="PS50893"/>
    </source>
</evidence>
<evidence type="ECO:0000256" key="3">
    <source>
        <dbReference type="ARBA" id="ARBA00022741"/>
    </source>
</evidence>
<organism evidence="8 9">
    <name type="scientific">Methanoculleus frigidifontis</name>
    <dbReference type="NCBI Taxonomy" id="2584085"/>
    <lineage>
        <taxon>Archaea</taxon>
        <taxon>Methanobacteriati</taxon>
        <taxon>Methanobacteriota</taxon>
        <taxon>Stenosarchaea group</taxon>
        <taxon>Methanomicrobia</taxon>
        <taxon>Methanomicrobiales</taxon>
        <taxon>Methanomicrobiaceae</taxon>
        <taxon>Methanoculleus</taxon>
    </lineage>
</organism>
<comment type="function">
    <text evidence="5">Probably part of an ABC transporter complex. Responsible for energy coupling to the transport system.</text>
</comment>
<protein>
    <submittedName>
        <fullName evidence="8">ATP-binding cassette domain-containing protein</fullName>
    </submittedName>
</protein>
<dbReference type="PROSITE" id="PS00211">
    <property type="entry name" value="ABC_TRANSPORTER_1"/>
    <property type="match status" value="1"/>
</dbReference>
<keyword evidence="4 8" id="KW-0067">ATP-binding</keyword>
<dbReference type="PANTHER" id="PTHR43553">
    <property type="entry name" value="HEAVY METAL TRANSPORTER"/>
    <property type="match status" value="1"/>
</dbReference>
<gene>
    <name evidence="8" type="ORF">FGU65_10220</name>
</gene>
<dbReference type="InterPro" id="IPR017871">
    <property type="entry name" value="ABC_transporter-like_CS"/>
</dbReference>
<feature type="transmembrane region" description="Helical" evidence="6">
    <location>
        <begin position="106"/>
        <end position="126"/>
    </location>
</feature>
<dbReference type="PANTHER" id="PTHR43553:SF21">
    <property type="entry name" value="ABC TRANSPORTER ATP-BINDING PROTEIN MA_1418-RELATED"/>
    <property type="match status" value="1"/>
</dbReference>
<keyword evidence="6" id="KW-0472">Membrane</keyword>
<comment type="caution">
    <text evidence="8">The sequence shown here is derived from an EMBL/GenBank/DDBJ whole genome shotgun (WGS) entry which is preliminary data.</text>
</comment>
<dbReference type="InterPro" id="IPR015856">
    <property type="entry name" value="ABC_transpr_CbiO/EcfA_su"/>
</dbReference>
<dbReference type="PROSITE" id="PS50893">
    <property type="entry name" value="ABC_TRANSPORTER_2"/>
    <property type="match status" value="2"/>
</dbReference>
<evidence type="ECO:0000256" key="1">
    <source>
        <dbReference type="ARBA" id="ARBA00004236"/>
    </source>
</evidence>
<keyword evidence="9" id="KW-1185">Reference proteome</keyword>
<keyword evidence="2" id="KW-0813">Transport</keyword>
<dbReference type="InterPro" id="IPR027417">
    <property type="entry name" value="P-loop_NTPase"/>
</dbReference>
<dbReference type="InterPro" id="IPR003439">
    <property type="entry name" value="ABC_transporter-like_ATP-bd"/>
</dbReference>
<proteinExistence type="predicted"/>
<dbReference type="SUPFAM" id="SSF52540">
    <property type="entry name" value="P-loop containing nucleoside triphosphate hydrolases"/>
    <property type="match status" value="2"/>
</dbReference>
<evidence type="ECO:0000256" key="4">
    <source>
        <dbReference type="ARBA" id="ARBA00022840"/>
    </source>
</evidence>
<dbReference type="Pfam" id="PF00005">
    <property type="entry name" value="ABC_tran"/>
    <property type="match status" value="2"/>
</dbReference>
<accession>A0ABT8MBJ6</accession>
<evidence type="ECO:0000256" key="6">
    <source>
        <dbReference type="SAM" id="Phobius"/>
    </source>
</evidence>
<feature type="transmembrane region" description="Helical" evidence="6">
    <location>
        <begin position="30"/>
        <end position="47"/>
    </location>
</feature>
<dbReference type="RefSeq" id="WP_367652381.1">
    <property type="nucleotide sequence ID" value="NZ_VCYH01000006.1"/>
</dbReference>
<dbReference type="GO" id="GO:0005524">
    <property type="term" value="F:ATP binding"/>
    <property type="evidence" value="ECO:0007669"/>
    <property type="project" value="UniProtKB-KW"/>
</dbReference>
<dbReference type="SMART" id="SM00382">
    <property type="entry name" value="AAA"/>
    <property type="match status" value="2"/>
</dbReference>
<comment type="subcellular location">
    <subcellularLocation>
        <location evidence="1">Cell membrane</location>
    </subcellularLocation>
</comment>
<reference evidence="8" key="1">
    <citation type="submission" date="2019-05" db="EMBL/GenBank/DDBJ databases">
        <title>Methanoculleus sp. FWC-SCC1, a methanogenic archaeon isolated from deep marine cold seep.</title>
        <authorList>
            <person name="Chen Y.-W."/>
            <person name="Chen S.-C."/>
            <person name="Teng N.-H."/>
            <person name="Lai M.-C."/>
        </authorList>
    </citation>
    <scope>NUCLEOTIDE SEQUENCE</scope>
    <source>
        <strain evidence="8">FWC-SCC1</strain>
    </source>
</reference>
<feature type="domain" description="ABC transporter" evidence="7">
    <location>
        <begin position="198"/>
        <end position="438"/>
    </location>
</feature>
<feature type="transmembrane region" description="Helical" evidence="6">
    <location>
        <begin position="54"/>
        <end position="72"/>
    </location>
</feature>
<feature type="transmembrane region" description="Helical" evidence="6">
    <location>
        <begin position="138"/>
        <end position="162"/>
    </location>
</feature>
<dbReference type="Proteomes" id="UP001168338">
    <property type="component" value="Unassembled WGS sequence"/>
</dbReference>
<evidence type="ECO:0000256" key="2">
    <source>
        <dbReference type="ARBA" id="ARBA00022448"/>
    </source>
</evidence>
<feature type="transmembrane region" description="Helical" evidence="6">
    <location>
        <begin position="7"/>
        <end position="24"/>
    </location>
</feature>
<dbReference type="EMBL" id="VCYH01000006">
    <property type="protein sequence ID" value="MDN7025261.1"/>
    <property type="molecule type" value="Genomic_DNA"/>
</dbReference>
<dbReference type="Gene3D" id="3.40.50.300">
    <property type="entry name" value="P-loop containing nucleotide triphosphate hydrolases"/>
    <property type="match status" value="2"/>
</dbReference>
<evidence type="ECO:0000313" key="8">
    <source>
        <dbReference type="EMBL" id="MDN7025261.1"/>
    </source>
</evidence>
<sequence>MKSRDIAIVGILLAIGAIVRYLSLMVPGPIVSNLVIAFYCLAVILILPTVREAIGIGIVSGVVCALISHSIFPPGNLISEPVGAVVCLGVALLLRDRIVVAPAVTTFIATLASGLTFVAIAIAVQFPVIVGKYGTIDAFLVVTVPIVVMAAAVNGVVAQALYMPASRVLLRTQHRPAPDGGARISGGAARTTTTNAPISMRDVSYTYPQGTRPALAGIDLDVARGECLLVTGPTGAGKTTLCLAASGILYHEYGGSFTGTLSLAGKDVAAYRDMGEIGRTIGVVFDDADAQLIFTTVEEEVASGLENQGLDRAEMQRRMDYVVDVTGIGHLLERAPHTLSGGQKQRVAIAATLALGTDVLFLDEPTAELDTIATDAIFRILQRLKEEGKTIVIVEHKIDELSRLADRMILIEDGRIADEGVPEMLLKSDRVRSLIEVACEPEPVTAPAAPVSAPVHLSAGVTPIITVHGLVHRYDETAALAGVDLEIFPGEIVAIVGENGSGKTTLVKHFNGLLRPTEGTVLVDGLDTATTSITELARHVGLVFQNPDTMLFAETVAEEIAFGLGNIGLANHGELIDAVLAEVGLSDYRDQYPRSLSRGERQRLALACVIAMRPKVIVLDEPTTGLDARETQRVMEIVQRLQREGCTILMVTHNMRLVREYADRIIAMEHGTILRDTRNFEEIACQKLCSISTGTATFTA</sequence>
<dbReference type="CDD" id="cd03225">
    <property type="entry name" value="ABC_cobalt_CbiO_domain1"/>
    <property type="match status" value="2"/>
</dbReference>
<dbReference type="InterPro" id="IPR050095">
    <property type="entry name" value="ECF_ABC_transporter_ATP-bd"/>
</dbReference>
<evidence type="ECO:0000256" key="5">
    <source>
        <dbReference type="ARBA" id="ARBA00025157"/>
    </source>
</evidence>
<dbReference type="NCBIfam" id="NF010167">
    <property type="entry name" value="PRK13648.1"/>
    <property type="match status" value="2"/>
</dbReference>
<keyword evidence="6" id="KW-1133">Transmembrane helix</keyword>
<name>A0ABT8MBJ6_9EURY</name>
<feature type="domain" description="ABC transporter" evidence="7">
    <location>
        <begin position="465"/>
        <end position="695"/>
    </location>
</feature>
<keyword evidence="6" id="KW-0812">Transmembrane</keyword>
<keyword evidence="3" id="KW-0547">Nucleotide-binding</keyword>
<dbReference type="InterPro" id="IPR003593">
    <property type="entry name" value="AAA+_ATPase"/>
</dbReference>